<dbReference type="STRING" id="1429867.A0A0G4PED8"/>
<dbReference type="Pfam" id="PF24883">
    <property type="entry name" value="NPHP3_N"/>
    <property type="match status" value="1"/>
</dbReference>
<dbReference type="PANTHER" id="PTHR10039">
    <property type="entry name" value="AMELOGENIN"/>
    <property type="match status" value="1"/>
</dbReference>
<gene>
    <name evidence="3" type="ORF">PCAMFM013_S012g000293</name>
</gene>
<dbReference type="EMBL" id="HG793145">
    <property type="protein sequence ID" value="CRL24683.1"/>
    <property type="molecule type" value="Genomic_DNA"/>
</dbReference>
<keyword evidence="1" id="KW-0677">Repeat</keyword>
<name>A0A0G4PED8_PENC3</name>
<evidence type="ECO:0000256" key="1">
    <source>
        <dbReference type="ARBA" id="ARBA00022737"/>
    </source>
</evidence>
<evidence type="ECO:0000313" key="4">
    <source>
        <dbReference type="Proteomes" id="UP000053732"/>
    </source>
</evidence>
<organism evidence="3 4">
    <name type="scientific">Penicillium camemberti (strain FM 013)</name>
    <dbReference type="NCBI Taxonomy" id="1429867"/>
    <lineage>
        <taxon>Eukaryota</taxon>
        <taxon>Fungi</taxon>
        <taxon>Dikarya</taxon>
        <taxon>Ascomycota</taxon>
        <taxon>Pezizomycotina</taxon>
        <taxon>Eurotiomycetes</taxon>
        <taxon>Eurotiomycetidae</taxon>
        <taxon>Eurotiales</taxon>
        <taxon>Aspergillaceae</taxon>
        <taxon>Penicillium</taxon>
    </lineage>
</organism>
<reference evidence="3 4" key="1">
    <citation type="journal article" date="2014" name="Nat. Commun.">
        <title>Multiple recent horizontal transfers of a large genomic region in cheese making fungi.</title>
        <authorList>
            <person name="Cheeseman K."/>
            <person name="Ropars J."/>
            <person name="Renault P."/>
            <person name="Dupont J."/>
            <person name="Gouzy J."/>
            <person name="Branca A."/>
            <person name="Abraham A.L."/>
            <person name="Ceppi M."/>
            <person name="Conseiller E."/>
            <person name="Debuchy R."/>
            <person name="Malagnac F."/>
            <person name="Goarin A."/>
            <person name="Silar P."/>
            <person name="Lacoste S."/>
            <person name="Sallet E."/>
            <person name="Bensimon A."/>
            <person name="Giraud T."/>
            <person name="Brygoo Y."/>
        </authorList>
    </citation>
    <scope>NUCLEOTIDE SEQUENCE [LARGE SCALE GENOMIC DNA]</scope>
    <source>
        <strain evidence="4">FM 013</strain>
    </source>
</reference>
<evidence type="ECO:0000259" key="2">
    <source>
        <dbReference type="Pfam" id="PF24883"/>
    </source>
</evidence>
<feature type="domain" description="Nephrocystin 3-like N-terminal" evidence="2">
    <location>
        <begin position="30"/>
        <end position="87"/>
    </location>
</feature>
<sequence>MMLVIDIGPHFFYTSLYQNHKEINLSRARDTCKWFLDHPIFKQWKCSSHDELLWLSAKPGCGKSVLSKALIDDRLVDDRSAMYSFSVKDEHAIYKSKLTVAMQRHMR</sequence>
<dbReference type="Proteomes" id="UP000053732">
    <property type="component" value="Unassembled WGS sequence"/>
</dbReference>
<evidence type="ECO:0000313" key="3">
    <source>
        <dbReference type="EMBL" id="CRL24683.1"/>
    </source>
</evidence>
<keyword evidence="4" id="KW-1185">Reference proteome</keyword>
<proteinExistence type="predicted"/>
<dbReference type="AlphaFoldDB" id="A0A0G4PED8"/>
<dbReference type="InterPro" id="IPR056884">
    <property type="entry name" value="NPHP3-like_N"/>
</dbReference>
<accession>A0A0G4PED8</accession>
<protein>
    <submittedName>
        <fullName evidence="3">Str. FM013</fullName>
    </submittedName>
</protein>